<comment type="caution">
    <text evidence="1">The sequence shown here is derived from an EMBL/GenBank/DDBJ whole genome shotgun (WGS) entry which is preliminary data.</text>
</comment>
<evidence type="ECO:0000313" key="2">
    <source>
        <dbReference type="Proteomes" id="UP000179807"/>
    </source>
</evidence>
<dbReference type="InterPro" id="IPR032914">
    <property type="entry name" value="Vam6/VPS39/TRAP1"/>
</dbReference>
<dbReference type="EMBL" id="MLAK01000699">
    <property type="protein sequence ID" value="OHT07358.1"/>
    <property type="molecule type" value="Genomic_DNA"/>
</dbReference>
<dbReference type="Proteomes" id="UP000179807">
    <property type="component" value="Unassembled WGS sequence"/>
</dbReference>
<dbReference type="GO" id="GO:0006914">
    <property type="term" value="P:autophagy"/>
    <property type="evidence" value="ECO:0007669"/>
    <property type="project" value="TreeGrafter"/>
</dbReference>
<dbReference type="GeneID" id="94838456"/>
<dbReference type="RefSeq" id="XP_068360494.1">
    <property type="nucleotide sequence ID" value="XM_068503752.1"/>
</dbReference>
<dbReference type="GO" id="GO:0034058">
    <property type="term" value="P:endosomal vesicle fusion"/>
    <property type="evidence" value="ECO:0007669"/>
    <property type="project" value="TreeGrafter"/>
</dbReference>
<accession>A0A1J4KCI2</accession>
<dbReference type="PANTHER" id="PTHR12894">
    <property type="entry name" value="CNH DOMAIN CONTAINING"/>
    <property type="match status" value="1"/>
</dbReference>
<organism evidence="1 2">
    <name type="scientific">Tritrichomonas foetus</name>
    <dbReference type="NCBI Taxonomy" id="1144522"/>
    <lineage>
        <taxon>Eukaryota</taxon>
        <taxon>Metamonada</taxon>
        <taxon>Parabasalia</taxon>
        <taxon>Tritrichomonadida</taxon>
        <taxon>Tritrichomonadidae</taxon>
        <taxon>Tritrichomonas</taxon>
    </lineage>
</organism>
<dbReference type="PANTHER" id="PTHR12894:SF27">
    <property type="entry name" value="TRANSFORMING GROWTH FACTOR-BETA RECEPTOR-ASSOCIATED PROTEIN 1"/>
    <property type="match status" value="1"/>
</dbReference>
<dbReference type="VEuPathDB" id="TrichDB:TRFO_24437"/>
<reference evidence="1" key="1">
    <citation type="submission" date="2016-10" db="EMBL/GenBank/DDBJ databases">
        <authorList>
            <person name="Benchimol M."/>
            <person name="Almeida L.G."/>
            <person name="Vasconcelos A.T."/>
            <person name="Perreira-Neves A."/>
            <person name="Rosa I.A."/>
            <person name="Tasca T."/>
            <person name="Bogo M.R."/>
            <person name="de Souza W."/>
        </authorList>
    </citation>
    <scope>NUCLEOTIDE SEQUENCE [LARGE SCALE GENOMIC DNA]</scope>
    <source>
        <strain evidence="1">K</strain>
    </source>
</reference>
<gene>
    <name evidence="1" type="ORF">TRFO_24437</name>
</gene>
<evidence type="ECO:0000313" key="1">
    <source>
        <dbReference type="EMBL" id="OHT07358.1"/>
    </source>
</evidence>
<protein>
    <submittedName>
        <fullName evidence="1">Uncharacterized protein</fullName>
    </submittedName>
</protein>
<proteinExistence type="predicted"/>
<dbReference type="GO" id="GO:0016020">
    <property type="term" value="C:membrane"/>
    <property type="evidence" value="ECO:0007669"/>
    <property type="project" value="TreeGrafter"/>
</dbReference>
<keyword evidence="2" id="KW-1185">Reference proteome</keyword>
<name>A0A1J4KCI2_9EUKA</name>
<dbReference type="AlphaFoldDB" id="A0A1J4KCI2"/>
<sequence>MSKRAFAALPLRFNIPNDVKTITAVTQHQNQLFVAFDNLIISSCRLETQANLIFPVGSVSQIKMKKGDYFVKELRSLDNILFIFVKSKNSRCSLFMLPDKGQLNKIIHNIDCFAINRFTKDKFILTGADKTLSLHKFDGKNWSKSWSKDFPYQILAISLSYPNSFVLTTDRMYSVQIDTDKINNIPSKCIPEPYTMPVSHTSFFTYYAHSSMKIEADLSSNYPPVPFKDLAVDHAYNGSIFASVLPDNISLYDFERLRGRTYIENPKRITAFKDFFIISTDNRLYYLADITTQLEDIISGVVPENINAETLLAVFMQLWSTKRKDKAINMLRMEIFQEMVPSVLQIFDFFILPFNNTVPFMNSGKVDQNILNLLYTSLEAVQSAQIVSNEFINTAICQLLSKMNDHDKLKTFFETRPVIDQELMSLFYSKGDYSAHPYYLRYLGKIDEALKKWEEKNNFDEYCLTLMQKASDFDFIEKRIDVLIKNAPLKACDVLACDQISPQKSIALVRNKYPSIITPVLKRLVEHKDIIDREELANSFVTQMTNLISNLNDPNFDRSLVAFTNSVMNNPNASISEIENELSESFAEFIVKYRSLINLDLVLQNISKLSSLRLKIEIYKATGQINKSFEIIYKNDGNFEECENICFEEGNSETLHEFFLFVKSKMKPELFPNYVFNLITKFIKFVNIEKALSLIDVEAPIDSVRESIETTYSNINTTRMNSEMKAAFACSEEFESSYDRTILECRCVSLDSQSICSVCRTPLGYNFVQKTPDGKFCHYRCLASKKKST</sequence>
<dbReference type="GO" id="GO:0005737">
    <property type="term" value="C:cytoplasm"/>
    <property type="evidence" value="ECO:0007669"/>
    <property type="project" value="TreeGrafter"/>
</dbReference>